<evidence type="ECO:0000313" key="7">
    <source>
        <dbReference type="Proteomes" id="UP001138793"/>
    </source>
</evidence>
<dbReference type="AlphaFoldDB" id="A0A9X0YUP7"/>
<dbReference type="Proteomes" id="UP001138793">
    <property type="component" value="Unassembled WGS sequence"/>
</dbReference>
<evidence type="ECO:0000256" key="3">
    <source>
        <dbReference type="ARBA" id="ARBA00023125"/>
    </source>
</evidence>
<dbReference type="RefSeq" id="WP_149476601.1">
    <property type="nucleotide sequence ID" value="NZ_JAGGMB010000013.1"/>
</dbReference>
<evidence type="ECO:0000259" key="5">
    <source>
        <dbReference type="PROSITE" id="PS50931"/>
    </source>
</evidence>
<accession>A0A9X0YUP7</accession>
<dbReference type="Gene3D" id="1.10.10.10">
    <property type="entry name" value="Winged helix-like DNA-binding domain superfamily/Winged helix DNA-binding domain"/>
    <property type="match status" value="1"/>
</dbReference>
<dbReference type="InterPro" id="IPR036388">
    <property type="entry name" value="WH-like_DNA-bd_sf"/>
</dbReference>
<dbReference type="Pfam" id="PF03466">
    <property type="entry name" value="LysR_substrate"/>
    <property type="match status" value="1"/>
</dbReference>
<proteinExistence type="inferred from homology"/>
<dbReference type="SUPFAM" id="SSF53850">
    <property type="entry name" value="Periplasmic binding protein-like II"/>
    <property type="match status" value="1"/>
</dbReference>
<dbReference type="OrthoDB" id="63123at2"/>
<gene>
    <name evidence="6" type="ORF">J2Z64_003471</name>
</gene>
<evidence type="ECO:0000256" key="1">
    <source>
        <dbReference type="ARBA" id="ARBA00009437"/>
    </source>
</evidence>
<dbReference type="Pfam" id="PF00126">
    <property type="entry name" value="HTH_1"/>
    <property type="match status" value="1"/>
</dbReference>
<dbReference type="InterPro" id="IPR000847">
    <property type="entry name" value="LysR_HTH_N"/>
</dbReference>
<dbReference type="PROSITE" id="PS50931">
    <property type="entry name" value="HTH_LYSR"/>
    <property type="match status" value="1"/>
</dbReference>
<protein>
    <submittedName>
        <fullName evidence="6">DNA-binding transcriptional LysR family regulator</fullName>
    </submittedName>
</protein>
<dbReference type="PANTHER" id="PTHR30126">
    <property type="entry name" value="HTH-TYPE TRANSCRIPTIONAL REGULATOR"/>
    <property type="match status" value="1"/>
</dbReference>
<sequence length="291" mass="33570">MNLNFIPTFLTIVRKQSISAAAESMHVAQTTISQRLNVAEQEFGFKLIERGRGIKKITLTPAGEEFLRLAEQWENIYNDLKILKEKGPKLTLSIGSIDSFNTFYLPSVYKEINKTSSSVLLRSHTLHSNEIYSGIDNKTLDIGFTLIQRSHSNVNVEKCYESDLVVLRSGNVSDSKVDPLALDPLYELFMPWGEEYKIWHEFWWDPLSVQKIKLDDIHLLFDFLQNPTYWAIVPEWIAKKANKSRGFSIQYFTDPPPKYTCYRLTHKNPSLSKSSAIEFFDNQLKKCISMS</sequence>
<comment type="caution">
    <text evidence="6">The sequence shown here is derived from an EMBL/GenBank/DDBJ whole genome shotgun (WGS) entry which is preliminary data.</text>
</comment>
<dbReference type="Gene3D" id="3.40.190.10">
    <property type="entry name" value="Periplasmic binding protein-like II"/>
    <property type="match status" value="1"/>
</dbReference>
<dbReference type="SUPFAM" id="SSF46785">
    <property type="entry name" value="Winged helix' DNA-binding domain"/>
    <property type="match status" value="1"/>
</dbReference>
<name>A0A9X0YUP7_9BACI</name>
<evidence type="ECO:0000313" key="6">
    <source>
        <dbReference type="EMBL" id="MBP2079200.1"/>
    </source>
</evidence>
<comment type="similarity">
    <text evidence="1">Belongs to the LysR transcriptional regulatory family.</text>
</comment>
<reference evidence="6" key="1">
    <citation type="submission" date="2021-03" db="EMBL/GenBank/DDBJ databases">
        <title>Genomic Encyclopedia of Type Strains, Phase IV (KMG-IV): sequencing the most valuable type-strain genomes for metagenomic binning, comparative biology and taxonomic classification.</title>
        <authorList>
            <person name="Goeker M."/>
        </authorList>
    </citation>
    <scope>NUCLEOTIDE SEQUENCE</scope>
    <source>
        <strain evidence="6">DSM 107338</strain>
    </source>
</reference>
<keyword evidence="2" id="KW-0805">Transcription regulation</keyword>
<feature type="domain" description="HTH lysR-type" evidence="5">
    <location>
        <begin position="1"/>
        <end position="60"/>
    </location>
</feature>
<dbReference type="InterPro" id="IPR005119">
    <property type="entry name" value="LysR_subst-bd"/>
</dbReference>
<keyword evidence="7" id="KW-1185">Reference proteome</keyword>
<evidence type="ECO:0000256" key="2">
    <source>
        <dbReference type="ARBA" id="ARBA00023015"/>
    </source>
</evidence>
<dbReference type="GO" id="GO:0000976">
    <property type="term" value="F:transcription cis-regulatory region binding"/>
    <property type="evidence" value="ECO:0007669"/>
    <property type="project" value="TreeGrafter"/>
</dbReference>
<evidence type="ECO:0000256" key="4">
    <source>
        <dbReference type="ARBA" id="ARBA00023163"/>
    </source>
</evidence>
<dbReference type="PANTHER" id="PTHR30126:SF40">
    <property type="entry name" value="HTH-TYPE TRANSCRIPTIONAL REGULATOR GLTR"/>
    <property type="match status" value="1"/>
</dbReference>
<keyword evidence="3 6" id="KW-0238">DNA-binding</keyword>
<dbReference type="GO" id="GO:0003700">
    <property type="term" value="F:DNA-binding transcription factor activity"/>
    <property type="evidence" value="ECO:0007669"/>
    <property type="project" value="InterPro"/>
</dbReference>
<dbReference type="InterPro" id="IPR036390">
    <property type="entry name" value="WH_DNA-bd_sf"/>
</dbReference>
<keyword evidence="4" id="KW-0804">Transcription</keyword>
<organism evidence="6 7">
    <name type="scientific">Oceanobacillus polygoni</name>
    <dbReference type="NCBI Taxonomy" id="1235259"/>
    <lineage>
        <taxon>Bacteria</taxon>
        <taxon>Bacillati</taxon>
        <taxon>Bacillota</taxon>
        <taxon>Bacilli</taxon>
        <taxon>Bacillales</taxon>
        <taxon>Bacillaceae</taxon>
        <taxon>Oceanobacillus</taxon>
    </lineage>
</organism>
<dbReference type="EMBL" id="JAGGMB010000013">
    <property type="protein sequence ID" value="MBP2079200.1"/>
    <property type="molecule type" value="Genomic_DNA"/>
</dbReference>